<feature type="transmembrane region" description="Helical" evidence="7">
    <location>
        <begin position="379"/>
        <end position="399"/>
    </location>
</feature>
<feature type="transmembrane region" description="Helical" evidence="7">
    <location>
        <begin position="432"/>
        <end position="453"/>
    </location>
</feature>
<name>A0A9X4RMB0_9BACT</name>
<comment type="caution">
    <text evidence="9">The sequence shown here is derived from an EMBL/GenBank/DDBJ whole genome shotgun (WGS) entry which is preliminary data.</text>
</comment>
<evidence type="ECO:0000256" key="7">
    <source>
        <dbReference type="SAM" id="Phobius"/>
    </source>
</evidence>
<evidence type="ECO:0000313" key="9">
    <source>
        <dbReference type="EMBL" id="MDG4476916.1"/>
    </source>
</evidence>
<dbReference type="EMBL" id="JAPHEH010000001">
    <property type="protein sequence ID" value="MDG4476916.1"/>
    <property type="molecule type" value="Genomic_DNA"/>
</dbReference>
<sequence length="748" mass="82507">MTIPARLKAFFTLSPFKVGCLVTLAAVLLFASFGQQKPEILQTLDNRLTDTMFRYRGTVTPSQPIVIVDIDEKSLRSIGQWPWPRQIVAKMVHNLGAGGAKVVGLDIVFAESDRTSPKNFIEEMQQLLPTQLPQETLNELKASEALDHDLALGKALAATPSVLGYVFQTQNDGLKNQADIPFPSATTRLVPSTTRYEDISLRRAYRAITNVISVAQGESEGFFNVFPDSAGTVRKVPLFMMLDGVPYPSLALEVARIGLGEQEATIHISRQDKTRGRDILGIELGASFIPTDEQGQITINFRGPGQTYPYLSAAEILAGTNLERVRGKYVLVGTSAAGLLDLRATPFSNIYPGVEVHATIIDNILSHDPFVYDIFTEIGITYALLLIGGLGLSALLAYATPLAGGLGGLLLFLAALTGNYFFFFSQNQLLGLSYPLLTVLAIFLMVTLFNYFFEGQKKRFISSAFGHYVSPQIVHQLLEHPEKLSLQGEEKNLTVLFSDIRGFTSISEKMTSEELGHFMNEYLTAMSHLIFEHKGTVDKFIGDAIMAIWGAPIEDSDHAANCVRAAFRMMAQLDTLQTDWQKRGLPDVAIRIGINTGVMSVGNFGSDQRFDYTVMGDNVNLASRLEGANKTYGTSIAISEYTKTALGEGFYCRLLDLVRVKGKEIPVRIYEPLCEGEPEPELKKETELFAAALHHYANREFQEAAEIILALNNAHPTPLYALYLDRLSHFAANPPPEDWDGAFTFTTK</sequence>
<dbReference type="GO" id="GO:0030313">
    <property type="term" value="C:cell envelope"/>
    <property type="evidence" value="ECO:0007669"/>
    <property type="project" value="UniProtKB-SubCell"/>
</dbReference>
<dbReference type="GO" id="GO:0035556">
    <property type="term" value="P:intracellular signal transduction"/>
    <property type="evidence" value="ECO:0007669"/>
    <property type="project" value="InterPro"/>
</dbReference>
<dbReference type="SMART" id="SM01080">
    <property type="entry name" value="CHASE2"/>
    <property type="match status" value="1"/>
</dbReference>
<comment type="similarity">
    <text evidence="2">Belongs to the adenylyl cyclase class-3 family.</text>
</comment>
<reference evidence="9" key="2">
    <citation type="submission" date="2022-10" db="EMBL/GenBank/DDBJ databases">
        <authorList>
            <person name="Aronson H.S."/>
        </authorList>
    </citation>
    <scope>NUCLEOTIDE SEQUENCE</scope>
    <source>
        <strain evidence="9">RS19-109</strain>
    </source>
</reference>
<evidence type="ECO:0000313" key="10">
    <source>
        <dbReference type="Proteomes" id="UP001154240"/>
    </source>
</evidence>
<feature type="transmembrane region" description="Helical" evidence="7">
    <location>
        <begin position="406"/>
        <end position="426"/>
    </location>
</feature>
<dbReference type="AlphaFoldDB" id="A0A9X4RMB0"/>
<keyword evidence="4 7" id="KW-0812">Transmembrane</keyword>
<keyword evidence="6 7" id="KW-0472">Membrane</keyword>
<evidence type="ECO:0000256" key="6">
    <source>
        <dbReference type="ARBA" id="ARBA00023136"/>
    </source>
</evidence>
<keyword evidence="10" id="KW-1185">Reference proteome</keyword>
<dbReference type="RefSeq" id="WP_307633881.1">
    <property type="nucleotide sequence ID" value="NZ_JAPHEH010000001.1"/>
</dbReference>
<evidence type="ECO:0000256" key="1">
    <source>
        <dbReference type="ARBA" id="ARBA00004196"/>
    </source>
</evidence>
<dbReference type="InterPro" id="IPR007890">
    <property type="entry name" value="CHASE2"/>
</dbReference>
<dbReference type="GO" id="GO:0004016">
    <property type="term" value="F:adenylate cyclase activity"/>
    <property type="evidence" value="ECO:0007669"/>
    <property type="project" value="UniProtKB-ARBA"/>
</dbReference>
<dbReference type="Pfam" id="PF00211">
    <property type="entry name" value="Guanylate_cyc"/>
    <property type="match status" value="1"/>
</dbReference>
<dbReference type="GO" id="GO:0006171">
    <property type="term" value="P:cAMP biosynthetic process"/>
    <property type="evidence" value="ECO:0007669"/>
    <property type="project" value="TreeGrafter"/>
</dbReference>
<accession>A0A9X4RMB0</accession>
<organism evidence="9 10">
    <name type="scientific">Thiovibrio frasassiensis</name>
    <dbReference type="NCBI Taxonomy" id="2984131"/>
    <lineage>
        <taxon>Bacteria</taxon>
        <taxon>Pseudomonadati</taxon>
        <taxon>Thermodesulfobacteriota</taxon>
        <taxon>Desulfobulbia</taxon>
        <taxon>Desulfobulbales</taxon>
        <taxon>Thiovibrionaceae</taxon>
        <taxon>Thiovibrio</taxon>
    </lineage>
</organism>
<dbReference type="PROSITE" id="PS50125">
    <property type="entry name" value="GUANYLATE_CYCLASE_2"/>
    <property type="match status" value="1"/>
</dbReference>
<comment type="subcellular location">
    <subcellularLocation>
        <location evidence="1">Cell envelope</location>
    </subcellularLocation>
</comment>
<keyword evidence="3" id="KW-1003">Cell membrane</keyword>
<keyword evidence="5 7" id="KW-1133">Transmembrane helix</keyword>
<dbReference type="FunFam" id="3.30.70.1230:FF:000016">
    <property type="entry name" value="Adenylate/guanylate cyclase domain-containing protein"/>
    <property type="match status" value="1"/>
</dbReference>
<evidence type="ECO:0000259" key="8">
    <source>
        <dbReference type="PROSITE" id="PS50125"/>
    </source>
</evidence>
<evidence type="ECO:0000256" key="2">
    <source>
        <dbReference type="ARBA" id="ARBA00005381"/>
    </source>
</evidence>
<dbReference type="PANTHER" id="PTHR43081:SF1">
    <property type="entry name" value="ADENYLATE CYCLASE, TERMINAL-DIFFERENTIATION SPECIFIC"/>
    <property type="match status" value="1"/>
</dbReference>
<protein>
    <submittedName>
        <fullName evidence="9">Adenylate/guanylate cyclase domain-containing protein</fullName>
    </submittedName>
</protein>
<dbReference type="InterPro" id="IPR050697">
    <property type="entry name" value="Adenylyl/Guanylyl_Cyclase_3/4"/>
</dbReference>
<evidence type="ECO:0000256" key="3">
    <source>
        <dbReference type="ARBA" id="ARBA00022475"/>
    </source>
</evidence>
<dbReference type="InterPro" id="IPR029787">
    <property type="entry name" value="Nucleotide_cyclase"/>
</dbReference>
<dbReference type="Gene3D" id="3.30.70.1230">
    <property type="entry name" value="Nucleotide cyclase"/>
    <property type="match status" value="1"/>
</dbReference>
<evidence type="ECO:0000256" key="4">
    <source>
        <dbReference type="ARBA" id="ARBA00022692"/>
    </source>
</evidence>
<dbReference type="InterPro" id="IPR001054">
    <property type="entry name" value="A/G_cyclase"/>
</dbReference>
<dbReference type="PANTHER" id="PTHR43081">
    <property type="entry name" value="ADENYLATE CYCLASE, TERMINAL-DIFFERENTIATION SPECIFIC-RELATED"/>
    <property type="match status" value="1"/>
</dbReference>
<dbReference type="Pfam" id="PF05226">
    <property type="entry name" value="CHASE2"/>
    <property type="match status" value="1"/>
</dbReference>
<evidence type="ECO:0000256" key="5">
    <source>
        <dbReference type="ARBA" id="ARBA00022989"/>
    </source>
</evidence>
<dbReference type="CDD" id="cd07302">
    <property type="entry name" value="CHD"/>
    <property type="match status" value="1"/>
</dbReference>
<dbReference type="SMART" id="SM00044">
    <property type="entry name" value="CYCc"/>
    <property type="match status" value="1"/>
</dbReference>
<reference evidence="9" key="1">
    <citation type="journal article" date="2022" name="bioRxiv">
        <title>Thiovibrio frasassiensisgen. nov., sp. nov., an autotrophic, elemental sulfur disproportionating bacterium isolated from sulfidic karst sediment, and proposal of Thiovibrionaceae fam. nov.</title>
        <authorList>
            <person name="Aronson H."/>
            <person name="Thomas C."/>
            <person name="Bhattacharyya M."/>
            <person name="Eckstein S."/>
            <person name="Jensen S."/>
            <person name="Barco R."/>
            <person name="Macalady J."/>
            <person name="Amend J."/>
        </authorList>
    </citation>
    <scope>NUCLEOTIDE SEQUENCE</scope>
    <source>
        <strain evidence="9">RS19-109</strain>
    </source>
</reference>
<proteinExistence type="inferred from homology"/>
<gene>
    <name evidence="9" type="ORF">OLX77_12195</name>
</gene>
<dbReference type="SUPFAM" id="SSF55073">
    <property type="entry name" value="Nucleotide cyclase"/>
    <property type="match status" value="1"/>
</dbReference>
<feature type="domain" description="Guanylate cyclase" evidence="8">
    <location>
        <begin position="494"/>
        <end position="626"/>
    </location>
</feature>
<dbReference type="Proteomes" id="UP001154240">
    <property type="component" value="Unassembled WGS sequence"/>
</dbReference>